<protein>
    <submittedName>
        <fullName evidence="1">Uncharacterized protein</fullName>
    </submittedName>
</protein>
<keyword evidence="2" id="KW-1185">Reference proteome</keyword>
<dbReference type="EMBL" id="DS986062">
    <property type="protein sequence ID" value="EDV18594.1"/>
    <property type="molecule type" value="Genomic_DNA"/>
</dbReference>
<dbReference type="RefSeq" id="XP_002118920.1">
    <property type="nucleotide sequence ID" value="XM_002118884.1"/>
</dbReference>
<organism evidence="1 2">
    <name type="scientific">Trichoplax adhaerens</name>
    <name type="common">Trichoplax reptans</name>
    <dbReference type="NCBI Taxonomy" id="10228"/>
    <lineage>
        <taxon>Eukaryota</taxon>
        <taxon>Metazoa</taxon>
        <taxon>Placozoa</taxon>
        <taxon>Uniplacotomia</taxon>
        <taxon>Trichoplacea</taxon>
        <taxon>Trichoplacidae</taxon>
        <taxon>Trichoplax</taxon>
    </lineage>
</organism>
<gene>
    <name evidence="1" type="ORF">TRIADDRAFT_62905</name>
</gene>
<name>B3SFA1_TRIAD</name>
<dbReference type="CTD" id="6760134"/>
<dbReference type="InParanoid" id="B3SFA1"/>
<dbReference type="GeneID" id="6760134"/>
<dbReference type="HOGENOM" id="CLU_1621157_0_0_1"/>
<sequence>MASKESRLESWCRAAFDIIQKISKETEENINKQEEDNFDINTELIQEEENLRQSCNSIEKLLRFIYQKYPLPQYREKSYQLPKVITISQEKRLLNKALVHYHPDRNSRREYGLRWYKQCEMITRCINECKKKAAIANWATFENIQRKVYKVYKSERKEEKRFDI</sequence>
<proteinExistence type="predicted"/>
<reference evidence="1 2" key="1">
    <citation type="journal article" date="2008" name="Nature">
        <title>The Trichoplax genome and the nature of placozoans.</title>
        <authorList>
            <person name="Srivastava M."/>
            <person name="Begovic E."/>
            <person name="Chapman J."/>
            <person name="Putnam N.H."/>
            <person name="Hellsten U."/>
            <person name="Kawashima T."/>
            <person name="Kuo A."/>
            <person name="Mitros T."/>
            <person name="Salamov A."/>
            <person name="Carpenter M.L."/>
            <person name="Signorovitch A.Y."/>
            <person name="Moreno M.A."/>
            <person name="Kamm K."/>
            <person name="Grimwood J."/>
            <person name="Schmutz J."/>
            <person name="Shapiro H."/>
            <person name="Grigoriev I.V."/>
            <person name="Buss L.W."/>
            <person name="Schierwater B."/>
            <person name="Dellaporta S.L."/>
            <person name="Rokhsar D.S."/>
        </authorList>
    </citation>
    <scope>NUCLEOTIDE SEQUENCE [LARGE SCALE GENOMIC DNA]</scope>
    <source>
        <strain evidence="1 2">Grell-BS-1999</strain>
    </source>
</reference>
<dbReference type="Proteomes" id="UP000009022">
    <property type="component" value="Unassembled WGS sequence"/>
</dbReference>
<accession>B3SFA1</accession>
<evidence type="ECO:0000313" key="2">
    <source>
        <dbReference type="Proteomes" id="UP000009022"/>
    </source>
</evidence>
<dbReference type="KEGG" id="tad:TRIADDRAFT_62905"/>
<dbReference type="AlphaFoldDB" id="B3SFA1"/>
<dbReference type="OrthoDB" id="3135773at2759"/>
<evidence type="ECO:0000313" key="1">
    <source>
        <dbReference type="EMBL" id="EDV18594.1"/>
    </source>
</evidence>